<evidence type="ECO:0000256" key="1">
    <source>
        <dbReference type="ARBA" id="ARBA00005854"/>
    </source>
</evidence>
<evidence type="ECO:0000259" key="5">
    <source>
        <dbReference type="Pfam" id="PF00389"/>
    </source>
</evidence>
<sequence>MNHIAFFSTKAYDKRAFEPFLIQHQGALTCNYFEASLSPETASLAHGHDAVCTFVNDNICSDTLRALHAAGVKHVALRCAGFNQVDVETAKALNIAISRVPAYSPEAVAEHTIALILTLNRRLHKAYNRVREGNFSLDGLQGFTLHGKTVGIVGTGKIGLATIKILAGFGCNILCYDIAKNPEAEALGARYVDIPELLSSSHIVSLHCPLNEDTHHIINDDAIARMREKVMLINTSRGGLVDTHAIIQGLKKGKIGYLGLDVYEMESELFFRDLSDTIIQDDVFERLATFPNVLITGHQGFFTHEALEEIARVTVENLVHFSKGQLDGARRVV</sequence>
<dbReference type="PROSITE" id="PS00670">
    <property type="entry name" value="D_2_HYDROXYACID_DH_2"/>
    <property type="match status" value="1"/>
</dbReference>
<dbReference type="GO" id="GO:0051287">
    <property type="term" value="F:NAD binding"/>
    <property type="evidence" value="ECO:0007669"/>
    <property type="project" value="InterPro"/>
</dbReference>
<dbReference type="SUPFAM" id="SSF51735">
    <property type="entry name" value="NAD(P)-binding Rossmann-fold domains"/>
    <property type="match status" value="1"/>
</dbReference>
<evidence type="ECO:0000256" key="4">
    <source>
        <dbReference type="RuleBase" id="RU003719"/>
    </source>
</evidence>
<dbReference type="PROSITE" id="PS00065">
    <property type="entry name" value="D_2_HYDROXYACID_DH_1"/>
    <property type="match status" value="1"/>
</dbReference>
<organism evidence="7 8">
    <name type="scientific">Alteromonas sediminis</name>
    <dbReference type="NCBI Taxonomy" id="2259342"/>
    <lineage>
        <taxon>Bacteria</taxon>
        <taxon>Pseudomonadati</taxon>
        <taxon>Pseudomonadota</taxon>
        <taxon>Gammaproteobacteria</taxon>
        <taxon>Alteromonadales</taxon>
        <taxon>Alteromonadaceae</taxon>
        <taxon>Alteromonas/Salinimonas group</taxon>
        <taxon>Alteromonas</taxon>
    </lineage>
</organism>
<evidence type="ECO:0000259" key="6">
    <source>
        <dbReference type="Pfam" id="PF02826"/>
    </source>
</evidence>
<accession>A0A3N5ZCN8</accession>
<evidence type="ECO:0000256" key="3">
    <source>
        <dbReference type="ARBA" id="ARBA00023027"/>
    </source>
</evidence>
<feature type="domain" description="D-isomer specific 2-hydroxyacid dehydrogenase NAD-binding" evidence="6">
    <location>
        <begin position="113"/>
        <end position="300"/>
    </location>
</feature>
<dbReference type="OrthoDB" id="9805416at2"/>
<proteinExistence type="inferred from homology"/>
<dbReference type="InterPro" id="IPR006140">
    <property type="entry name" value="D-isomer_DH_NAD-bd"/>
</dbReference>
<dbReference type="Pfam" id="PF02826">
    <property type="entry name" value="2-Hacid_dh_C"/>
    <property type="match status" value="1"/>
</dbReference>
<evidence type="ECO:0000256" key="2">
    <source>
        <dbReference type="ARBA" id="ARBA00023002"/>
    </source>
</evidence>
<keyword evidence="2 4" id="KW-0560">Oxidoreductase</keyword>
<dbReference type="Proteomes" id="UP000275281">
    <property type="component" value="Unassembled WGS sequence"/>
</dbReference>
<dbReference type="CDD" id="cd12183">
    <property type="entry name" value="LDH_like_2"/>
    <property type="match status" value="1"/>
</dbReference>
<dbReference type="AlphaFoldDB" id="A0A3N5ZCN8"/>
<evidence type="ECO:0000313" key="8">
    <source>
        <dbReference type="Proteomes" id="UP000275281"/>
    </source>
</evidence>
<dbReference type="PANTHER" id="PTHR43026">
    <property type="entry name" value="2-HYDROXYACID DEHYDROGENASE HOMOLOG 1-RELATED"/>
    <property type="match status" value="1"/>
</dbReference>
<name>A0A3N5ZCN8_9ALTE</name>
<dbReference type="SUPFAM" id="SSF52283">
    <property type="entry name" value="Formate/glycerate dehydrogenase catalytic domain-like"/>
    <property type="match status" value="1"/>
</dbReference>
<dbReference type="InterPro" id="IPR029752">
    <property type="entry name" value="D-isomer_DH_CS1"/>
</dbReference>
<dbReference type="Pfam" id="PF00389">
    <property type="entry name" value="2-Hacid_dh"/>
    <property type="match status" value="1"/>
</dbReference>
<feature type="domain" description="D-isomer specific 2-hydroxyacid dehydrogenase catalytic" evidence="5">
    <location>
        <begin position="22"/>
        <end position="325"/>
    </location>
</feature>
<evidence type="ECO:0000313" key="7">
    <source>
        <dbReference type="EMBL" id="RPJ67688.1"/>
    </source>
</evidence>
<dbReference type="Gene3D" id="3.40.50.720">
    <property type="entry name" value="NAD(P)-binding Rossmann-like Domain"/>
    <property type="match status" value="2"/>
</dbReference>
<comment type="caution">
    <text evidence="7">The sequence shown here is derived from an EMBL/GenBank/DDBJ whole genome shotgun (WGS) entry which is preliminary data.</text>
</comment>
<dbReference type="GO" id="GO:0008720">
    <property type="term" value="F:D-lactate dehydrogenase (NAD+) activity"/>
    <property type="evidence" value="ECO:0007669"/>
    <property type="project" value="TreeGrafter"/>
</dbReference>
<dbReference type="InterPro" id="IPR006139">
    <property type="entry name" value="D-isomer_2_OHA_DH_cat_dom"/>
</dbReference>
<dbReference type="PANTHER" id="PTHR43026:SF1">
    <property type="entry name" value="2-HYDROXYACID DEHYDROGENASE HOMOLOG 1-RELATED"/>
    <property type="match status" value="1"/>
</dbReference>
<dbReference type="InterPro" id="IPR058205">
    <property type="entry name" value="D-LDH-like"/>
</dbReference>
<protein>
    <submittedName>
        <fullName evidence="7">2-hydroxyacid dehydrogenase</fullName>
    </submittedName>
</protein>
<dbReference type="PROSITE" id="PS00671">
    <property type="entry name" value="D_2_HYDROXYACID_DH_3"/>
    <property type="match status" value="1"/>
</dbReference>
<keyword evidence="3" id="KW-0520">NAD</keyword>
<dbReference type="InterPro" id="IPR036291">
    <property type="entry name" value="NAD(P)-bd_dom_sf"/>
</dbReference>
<gene>
    <name evidence="7" type="ORF">DRW07_08560</name>
</gene>
<comment type="similarity">
    <text evidence="1 4">Belongs to the D-isomer specific 2-hydroxyacid dehydrogenase family.</text>
</comment>
<reference evidence="7 8" key="1">
    <citation type="submission" date="2018-11" db="EMBL/GenBank/DDBJ databases">
        <authorList>
            <person name="Ye M.-Q."/>
            <person name="Du Z.-J."/>
        </authorList>
    </citation>
    <scope>NUCLEOTIDE SEQUENCE [LARGE SCALE GENOMIC DNA]</scope>
    <source>
        <strain evidence="7 8">U0105</strain>
    </source>
</reference>
<dbReference type="EMBL" id="RPOK01000002">
    <property type="protein sequence ID" value="RPJ67688.1"/>
    <property type="molecule type" value="Genomic_DNA"/>
</dbReference>
<keyword evidence="8" id="KW-1185">Reference proteome</keyword>
<dbReference type="InterPro" id="IPR029753">
    <property type="entry name" value="D-isomer_DH_CS"/>
</dbReference>